<keyword evidence="1" id="KW-1133">Transmembrane helix</keyword>
<sequence length="116" mass="12770">MGVPSAPLRHLRNTDRPYCSNSVVHIIGASATNVFFYSFPIGFRLAVFVAAHVTYASFVEKLMSKKGVHADDVSRDAEYENRERAYAGSGVAALPKDFKGLFQCHDGDNGRSFPQD</sequence>
<feature type="transmembrane region" description="Helical" evidence="1">
    <location>
        <begin position="34"/>
        <end position="56"/>
    </location>
</feature>
<protein>
    <submittedName>
        <fullName evidence="2">Uncharacterized protein</fullName>
    </submittedName>
</protein>
<keyword evidence="1" id="KW-0812">Transmembrane</keyword>
<name>A0ABV0R2U2_9TELE</name>
<accession>A0ABV0R2U2</accession>
<proteinExistence type="predicted"/>
<dbReference type="Proteomes" id="UP001434883">
    <property type="component" value="Unassembled WGS sequence"/>
</dbReference>
<evidence type="ECO:0000313" key="2">
    <source>
        <dbReference type="EMBL" id="MEQ2202361.1"/>
    </source>
</evidence>
<comment type="caution">
    <text evidence="2">The sequence shown here is derived from an EMBL/GenBank/DDBJ whole genome shotgun (WGS) entry which is preliminary data.</text>
</comment>
<keyword evidence="3" id="KW-1185">Reference proteome</keyword>
<evidence type="ECO:0000256" key="1">
    <source>
        <dbReference type="SAM" id="Phobius"/>
    </source>
</evidence>
<reference evidence="2 3" key="1">
    <citation type="submission" date="2021-06" db="EMBL/GenBank/DDBJ databases">
        <authorList>
            <person name="Palmer J.M."/>
        </authorList>
    </citation>
    <scope>NUCLEOTIDE SEQUENCE [LARGE SCALE GENOMIC DNA]</scope>
    <source>
        <strain evidence="2 3">XC_2019</strain>
        <tissue evidence="2">Muscle</tissue>
    </source>
</reference>
<organism evidence="2 3">
    <name type="scientific">Xenoophorus captivus</name>
    <dbReference type="NCBI Taxonomy" id="1517983"/>
    <lineage>
        <taxon>Eukaryota</taxon>
        <taxon>Metazoa</taxon>
        <taxon>Chordata</taxon>
        <taxon>Craniata</taxon>
        <taxon>Vertebrata</taxon>
        <taxon>Euteleostomi</taxon>
        <taxon>Actinopterygii</taxon>
        <taxon>Neopterygii</taxon>
        <taxon>Teleostei</taxon>
        <taxon>Neoteleostei</taxon>
        <taxon>Acanthomorphata</taxon>
        <taxon>Ovalentaria</taxon>
        <taxon>Atherinomorphae</taxon>
        <taxon>Cyprinodontiformes</taxon>
        <taxon>Goodeidae</taxon>
        <taxon>Xenoophorus</taxon>
    </lineage>
</organism>
<gene>
    <name evidence="2" type="ORF">XENOCAPTIV_024683</name>
</gene>
<keyword evidence="1" id="KW-0472">Membrane</keyword>
<evidence type="ECO:0000313" key="3">
    <source>
        <dbReference type="Proteomes" id="UP001434883"/>
    </source>
</evidence>
<dbReference type="EMBL" id="JAHRIN010033667">
    <property type="protein sequence ID" value="MEQ2202361.1"/>
    <property type="molecule type" value="Genomic_DNA"/>
</dbReference>